<reference evidence="16" key="1">
    <citation type="submission" date="2017-01" db="EMBL/GenBank/DDBJ databases">
        <title>Comparative genomics of anhydrobiosis in the tardigrade Hypsibius dujardini.</title>
        <authorList>
            <person name="Yoshida Y."/>
            <person name="Koutsovoulos G."/>
            <person name="Laetsch D."/>
            <person name="Stevens L."/>
            <person name="Kumar S."/>
            <person name="Horikawa D."/>
            <person name="Ishino K."/>
            <person name="Komine S."/>
            <person name="Tomita M."/>
            <person name="Blaxter M."/>
            <person name="Arakawa K."/>
        </authorList>
    </citation>
    <scope>NUCLEOTIDE SEQUENCE [LARGE SCALE GENOMIC DNA]</scope>
    <source>
        <strain evidence="16">Z151</strain>
    </source>
</reference>
<evidence type="ECO:0000313" key="16">
    <source>
        <dbReference type="Proteomes" id="UP000192578"/>
    </source>
</evidence>
<name>A0A9X6NG96_HYPEX</name>
<dbReference type="SUPFAM" id="SSF55486">
    <property type="entry name" value="Metalloproteases ('zincins'), catalytic domain"/>
    <property type="match status" value="1"/>
</dbReference>
<dbReference type="AlphaFoldDB" id="A0A9X6NG96"/>
<evidence type="ECO:0000256" key="1">
    <source>
        <dbReference type="ARBA" id="ARBA00010136"/>
    </source>
</evidence>
<keyword evidence="16" id="KW-1185">Reference proteome</keyword>
<dbReference type="Gene3D" id="2.60.40.1910">
    <property type="match status" value="1"/>
</dbReference>
<protein>
    <submittedName>
        <fullName evidence="15">Aminopeptidase N</fullName>
    </submittedName>
</protein>
<keyword evidence="4 9" id="KW-0479">Metal-binding</keyword>
<dbReference type="PANTHER" id="PTHR11533">
    <property type="entry name" value="PROTEASE M1 ZINC METALLOPROTEASE"/>
    <property type="match status" value="1"/>
</dbReference>
<evidence type="ECO:0000256" key="6">
    <source>
        <dbReference type="ARBA" id="ARBA00022833"/>
    </source>
</evidence>
<gene>
    <name evidence="15" type="ORF">BV898_17847</name>
</gene>
<feature type="domain" description="Aminopeptidase N-like N-terminal" evidence="14">
    <location>
        <begin position="125"/>
        <end position="312"/>
    </location>
</feature>
<dbReference type="GO" id="GO:0005615">
    <property type="term" value="C:extracellular space"/>
    <property type="evidence" value="ECO:0007669"/>
    <property type="project" value="TreeGrafter"/>
</dbReference>
<proteinExistence type="inferred from homology"/>
<dbReference type="PRINTS" id="PR00756">
    <property type="entry name" value="ALADIPTASE"/>
</dbReference>
<evidence type="ECO:0000256" key="2">
    <source>
        <dbReference type="ARBA" id="ARBA00022438"/>
    </source>
</evidence>
<dbReference type="GO" id="GO:0043171">
    <property type="term" value="P:peptide catabolic process"/>
    <property type="evidence" value="ECO:0007669"/>
    <property type="project" value="TreeGrafter"/>
</dbReference>
<dbReference type="GO" id="GO:0042277">
    <property type="term" value="F:peptide binding"/>
    <property type="evidence" value="ECO:0007669"/>
    <property type="project" value="TreeGrafter"/>
</dbReference>
<dbReference type="Pfam" id="PF11838">
    <property type="entry name" value="ERAP1_C"/>
    <property type="match status" value="1"/>
</dbReference>
<dbReference type="InterPro" id="IPR024571">
    <property type="entry name" value="ERAP1-like_C_dom"/>
</dbReference>
<dbReference type="Gene3D" id="1.25.50.20">
    <property type="match status" value="1"/>
</dbReference>
<dbReference type="OrthoDB" id="10031169at2759"/>
<feature type="active site" description="Proton acceptor" evidence="8">
    <location>
        <position position="437"/>
    </location>
</feature>
<dbReference type="Pfam" id="PF01433">
    <property type="entry name" value="Peptidase_M1"/>
    <property type="match status" value="1"/>
</dbReference>
<comment type="similarity">
    <text evidence="1">Belongs to the peptidase M1 family.</text>
</comment>
<dbReference type="InterPro" id="IPR034016">
    <property type="entry name" value="M1_APN-typ"/>
</dbReference>
<evidence type="ECO:0000313" key="15">
    <source>
        <dbReference type="EMBL" id="OWA53417.1"/>
    </source>
</evidence>
<sequence length="1065" mass="119350">MTRESFVVEHDSSVKETIATTPVGSSVKDKGKGRKMKSSVKAHLPLIILGVVFIGVLIGLIVVGVLLGQERKKVEDLQNTMNGHAAVNATTQSPGGGTGPGGTSVTGTQFLGINLNGVLTNQIDPINYELFLKIHLPNLKSITLHVRHEVPADSKTGHILRFAKDKVTVTKKAERTAVVVDSLEYLTSDLVVINLASTLVVNAEYVLKIEFDGFIAQDNQGLYLSQYMKDGHLRNLIVSQFQAFKARRAFPCFDEPGYRSTFTTTLQYPKRFGMTRTNEDVDPRSPSSEVNANGLLWTKTVYKTSARMPVYLNAFLVSDANDFKFHEPIVMAQNYSTSFPAFRVNTIGNAELVAGPNNRRDGRFAAEQGRDMIQALTQWFEQPYTISKLDQAGVPDFSAGAMENWGLVMYREASLLYQPQVSTADQKRGIAAIIGQELAHMIFGNLLTCQWWSDTWLNEGFARFMQYELMYRTKPRWNLKPMFTYWVVREAMSQDAFTTTHALSDPSVETIADIERMFSTITYAKGASILHMIKGLMQETPFFNALKQYVKVNADIPTRPELLMTELDKVYNSASDKLSERLSKWIYQKGYPVVTVSRNYDSTNPNDISYTQKRFLLPVAPGSSAPVLNETDTWDVPLTLISGAIKDDLQAALQAANLPCWVSSASGEFNSKSFPIVVSLFSPKTNRGAGTDQTYNFIIANVQQFGFYRVNYDISNWNRIIRALGAYTSGSRTTIRTKKLITHNRADQLGTGNQYEIPLRLINIYLTKEQSYGPLASAMDNLRYIDQMLRGTPNYPQFAAYMQNLAGQLYKKSMWETNWKDSWTTADQESESSYGNIMFNTLVIETACFYGVSDCLTEADTRFAAWVARGKDRAFTADENLVQTKNLVLCYGMREGKPSYWKFMKELLVVPGTITSSKLSLLRGMACSRDESQLHEVLMAAIDPHIVRSQDENAVFGYLNKFNEAHVLTWEFVQREWSNPLLTNRANVVATFGSSLKTKWRIDQLKALFERAKGGKDAKDIPEGATFVRAIERAEINRLWVEKHGGNIAALVAQLTPGTDITPTA</sequence>
<dbReference type="PANTHER" id="PTHR11533:SF299">
    <property type="entry name" value="AMINOPEPTIDASE"/>
    <property type="match status" value="1"/>
</dbReference>
<evidence type="ECO:0000256" key="7">
    <source>
        <dbReference type="ARBA" id="ARBA00023049"/>
    </source>
</evidence>
<dbReference type="Gene3D" id="2.60.40.1730">
    <property type="entry name" value="tricorn interacting facor f3 domain"/>
    <property type="match status" value="1"/>
</dbReference>
<evidence type="ECO:0000256" key="8">
    <source>
        <dbReference type="PIRSR" id="PIRSR634016-1"/>
    </source>
</evidence>
<keyword evidence="7" id="KW-0482">Metalloprotease</keyword>
<feature type="domain" description="ERAP1-like C-terminal" evidence="13">
    <location>
        <begin position="697"/>
        <end position="1012"/>
    </location>
</feature>
<feature type="domain" description="Peptidase M1 membrane alanine aminopeptidase" evidence="12">
    <location>
        <begin position="364"/>
        <end position="583"/>
    </location>
</feature>
<evidence type="ECO:0000259" key="13">
    <source>
        <dbReference type="Pfam" id="PF11838"/>
    </source>
</evidence>
<dbReference type="InterPro" id="IPR045357">
    <property type="entry name" value="Aminopeptidase_N-like_N"/>
</dbReference>
<keyword evidence="2 15" id="KW-0031">Aminopeptidase</keyword>
<dbReference type="SUPFAM" id="SSF63737">
    <property type="entry name" value="Leukotriene A4 hydrolase N-terminal domain"/>
    <property type="match status" value="1"/>
</dbReference>
<evidence type="ECO:0000256" key="10">
    <source>
        <dbReference type="PIRSR" id="PIRSR634016-4"/>
    </source>
</evidence>
<organism evidence="15 16">
    <name type="scientific">Hypsibius exemplaris</name>
    <name type="common">Freshwater tardigrade</name>
    <dbReference type="NCBI Taxonomy" id="2072580"/>
    <lineage>
        <taxon>Eukaryota</taxon>
        <taxon>Metazoa</taxon>
        <taxon>Ecdysozoa</taxon>
        <taxon>Tardigrada</taxon>
        <taxon>Eutardigrada</taxon>
        <taxon>Parachela</taxon>
        <taxon>Hypsibioidea</taxon>
        <taxon>Hypsibiidae</taxon>
        <taxon>Hypsibius</taxon>
    </lineage>
</organism>
<keyword evidence="11" id="KW-1133">Transmembrane helix</keyword>
<evidence type="ECO:0000256" key="3">
    <source>
        <dbReference type="ARBA" id="ARBA00022670"/>
    </source>
</evidence>
<evidence type="ECO:0000256" key="11">
    <source>
        <dbReference type="SAM" id="Phobius"/>
    </source>
</evidence>
<feature type="binding site" evidence="9">
    <location>
        <position position="459"/>
    </location>
    <ligand>
        <name>Zn(2+)</name>
        <dbReference type="ChEBI" id="CHEBI:29105"/>
        <note>catalytic</note>
    </ligand>
</feature>
<dbReference type="InterPro" id="IPR042097">
    <property type="entry name" value="Aminopeptidase_N-like_N_sf"/>
</dbReference>
<dbReference type="InterPro" id="IPR014782">
    <property type="entry name" value="Peptidase_M1_dom"/>
</dbReference>
<feature type="transmembrane region" description="Helical" evidence="11">
    <location>
        <begin position="44"/>
        <end position="67"/>
    </location>
</feature>
<keyword evidence="6 9" id="KW-0862">Zinc</keyword>
<keyword evidence="11" id="KW-0812">Transmembrane</keyword>
<comment type="caution">
    <text evidence="15">The sequence shown here is derived from an EMBL/GenBank/DDBJ whole genome shotgun (WGS) entry which is preliminary data.</text>
</comment>
<evidence type="ECO:0000256" key="9">
    <source>
        <dbReference type="PIRSR" id="PIRSR634016-3"/>
    </source>
</evidence>
<feature type="site" description="Transition state stabilizer" evidence="10">
    <location>
        <position position="523"/>
    </location>
</feature>
<dbReference type="InterPro" id="IPR050344">
    <property type="entry name" value="Peptidase_M1_aminopeptidases"/>
</dbReference>
<dbReference type="Proteomes" id="UP000192578">
    <property type="component" value="Unassembled WGS sequence"/>
</dbReference>
<feature type="binding site" evidence="9">
    <location>
        <position position="440"/>
    </location>
    <ligand>
        <name>Zn(2+)</name>
        <dbReference type="ChEBI" id="CHEBI:29105"/>
        <note>catalytic</note>
    </ligand>
</feature>
<evidence type="ECO:0000259" key="14">
    <source>
        <dbReference type="Pfam" id="PF17900"/>
    </source>
</evidence>
<evidence type="ECO:0000256" key="4">
    <source>
        <dbReference type="ARBA" id="ARBA00022723"/>
    </source>
</evidence>
<dbReference type="GO" id="GO:0070006">
    <property type="term" value="F:metalloaminopeptidase activity"/>
    <property type="evidence" value="ECO:0007669"/>
    <property type="project" value="TreeGrafter"/>
</dbReference>
<keyword evidence="3" id="KW-0645">Protease</keyword>
<dbReference type="Pfam" id="PF17900">
    <property type="entry name" value="Peptidase_M1_N"/>
    <property type="match status" value="1"/>
</dbReference>
<dbReference type="GO" id="GO:0016020">
    <property type="term" value="C:membrane"/>
    <property type="evidence" value="ECO:0007669"/>
    <property type="project" value="TreeGrafter"/>
</dbReference>
<accession>A0A9X6NG96</accession>
<dbReference type="GO" id="GO:0006508">
    <property type="term" value="P:proteolysis"/>
    <property type="evidence" value="ECO:0007669"/>
    <property type="project" value="UniProtKB-KW"/>
</dbReference>
<dbReference type="GO" id="GO:0005737">
    <property type="term" value="C:cytoplasm"/>
    <property type="evidence" value="ECO:0007669"/>
    <property type="project" value="TreeGrafter"/>
</dbReference>
<comment type="cofactor">
    <cofactor evidence="9">
        <name>Zn(2+)</name>
        <dbReference type="ChEBI" id="CHEBI:29105"/>
    </cofactor>
    <text evidence="9">Binds 1 zinc ion per subunit.</text>
</comment>
<keyword evidence="11" id="KW-0472">Membrane</keyword>
<dbReference type="InterPro" id="IPR027268">
    <property type="entry name" value="Peptidase_M4/M1_CTD_sf"/>
</dbReference>
<dbReference type="CDD" id="cd09601">
    <property type="entry name" value="M1_APN-Q_like"/>
    <property type="match status" value="1"/>
</dbReference>
<dbReference type="GO" id="GO:0008270">
    <property type="term" value="F:zinc ion binding"/>
    <property type="evidence" value="ECO:0007669"/>
    <property type="project" value="InterPro"/>
</dbReference>
<keyword evidence="5" id="KW-0378">Hydrolase</keyword>
<dbReference type="Gene3D" id="1.10.390.10">
    <property type="entry name" value="Neutral Protease Domain 2"/>
    <property type="match status" value="1"/>
</dbReference>
<evidence type="ECO:0000256" key="5">
    <source>
        <dbReference type="ARBA" id="ARBA00022801"/>
    </source>
</evidence>
<dbReference type="EMBL" id="MTYJ01000320">
    <property type="protein sequence ID" value="OWA53417.1"/>
    <property type="molecule type" value="Genomic_DNA"/>
</dbReference>
<dbReference type="FunFam" id="1.10.390.10:FF:000013">
    <property type="entry name" value="Aminopeptidase N"/>
    <property type="match status" value="1"/>
</dbReference>
<dbReference type="InterPro" id="IPR001930">
    <property type="entry name" value="Peptidase_M1"/>
</dbReference>
<evidence type="ECO:0000259" key="12">
    <source>
        <dbReference type="Pfam" id="PF01433"/>
    </source>
</evidence>